<evidence type="ECO:0000313" key="3">
    <source>
        <dbReference type="Proteomes" id="UP000653565"/>
    </source>
</evidence>
<accession>A0A8H4H4J5</accession>
<comment type="caution">
    <text evidence="2">The sequence shown here is derived from an EMBL/GenBank/DDBJ whole genome shotgun (WGS) entry which is preliminary data.</text>
</comment>
<evidence type="ECO:0000313" key="2">
    <source>
        <dbReference type="EMBL" id="KAF4234982.1"/>
    </source>
</evidence>
<reference evidence="2" key="2">
    <citation type="submission" date="2020-04" db="EMBL/GenBank/DDBJ databases">
        <authorList>
            <person name="Santos R.A.C."/>
            <person name="Steenwyk J.L."/>
            <person name="Rivero-Menendez O."/>
            <person name="Mead M.E."/>
            <person name="Silva L.P."/>
            <person name="Bastos R.W."/>
            <person name="Alastruey-Izquierdo A."/>
            <person name="Goldman G.H."/>
            <person name="Rokas A."/>
        </authorList>
    </citation>
    <scope>NUCLEOTIDE SEQUENCE</scope>
    <source>
        <strain evidence="2">CNM-CM6805</strain>
    </source>
</reference>
<dbReference type="EMBL" id="JAAAPX010000063">
    <property type="protein sequence ID" value="KAF4234982.1"/>
    <property type="molecule type" value="Genomic_DNA"/>
</dbReference>
<proteinExistence type="predicted"/>
<protein>
    <submittedName>
        <fullName evidence="2">Uncharacterized protein</fullName>
    </submittedName>
</protein>
<gene>
    <name evidence="2" type="ORF">CNMCM6805_008291</name>
</gene>
<dbReference type="OrthoDB" id="5365129at2759"/>
<sequence>MLNAIINTGVLIGTFWQLGEMLKGHADPDKQITISLVTGMAPNAGGSIPHIAVWDREGNRVGQYKGDANGHIDDASTKTITISPTQNGGHMARPEYVLIVMQETDAICLSGIIAMGNSAQWTWTGDLGYTCGAQWYPSKESLGTSNVPVKCVWMDKDHTNGIIAKGLSLHMPDFSGDEGLVNQYKQDQRRLCQNTARMTFQPEPVVPDSLVKIFKPPIEYNDKGGPKRPNQGIDRKTRAYPDGTNMHIHDTRGSVRVHPKDILSRNSAAVNVQGVKNNMPNLLIVSSINGHSAKEVCQDPNSLGPDFVHTGEKLFCDMETARTWPVCDGSVTEGCFDLETKSMKNFTPGNPAVRSVDGRHNVPAKSYQNFEEWK</sequence>
<organism evidence="2 3">
    <name type="scientific">Aspergillus fumigatiaffinis</name>
    <dbReference type="NCBI Taxonomy" id="340414"/>
    <lineage>
        <taxon>Eukaryota</taxon>
        <taxon>Fungi</taxon>
        <taxon>Dikarya</taxon>
        <taxon>Ascomycota</taxon>
        <taxon>Pezizomycotina</taxon>
        <taxon>Eurotiomycetes</taxon>
        <taxon>Eurotiomycetidae</taxon>
        <taxon>Eurotiales</taxon>
        <taxon>Aspergillaceae</taxon>
        <taxon>Aspergillus</taxon>
        <taxon>Aspergillus subgen. Fumigati</taxon>
    </lineage>
</organism>
<keyword evidence="3" id="KW-1185">Reference proteome</keyword>
<name>A0A8H4H4J5_9EURO</name>
<dbReference type="Proteomes" id="UP000653565">
    <property type="component" value="Unassembled WGS sequence"/>
</dbReference>
<reference evidence="2" key="1">
    <citation type="journal article" date="2020" name="bioRxiv">
        <title>Genomic and phenotypic heterogeneity of clinical isolates of the human pathogens Aspergillus fumigatus, Aspergillus lentulus and Aspergillus fumigatiaffinis.</title>
        <authorList>
            <person name="dos Santos R.A.C."/>
            <person name="Steenwyk J.L."/>
            <person name="Rivero-Menendez O."/>
            <person name="Mead M.E."/>
            <person name="Silva L.P."/>
            <person name="Bastos R.W."/>
            <person name="Alastruey-Izquierdo A."/>
            <person name="Goldman G.H."/>
            <person name="Rokas A."/>
        </authorList>
    </citation>
    <scope>NUCLEOTIDE SEQUENCE</scope>
    <source>
        <strain evidence="2">CNM-CM6805</strain>
    </source>
</reference>
<feature type="region of interest" description="Disordered" evidence="1">
    <location>
        <begin position="217"/>
        <end position="250"/>
    </location>
</feature>
<evidence type="ECO:0000256" key="1">
    <source>
        <dbReference type="SAM" id="MobiDB-lite"/>
    </source>
</evidence>
<dbReference type="AlphaFoldDB" id="A0A8H4H4J5"/>